<dbReference type="OrthoDB" id="9813569at2"/>
<dbReference type="RefSeq" id="WP_153402562.1">
    <property type="nucleotide sequence ID" value="NZ_ML762428.1"/>
</dbReference>
<accession>A0A7C8GUR0</accession>
<keyword evidence="5" id="KW-0067">ATP-binding</keyword>
<evidence type="ECO:0000256" key="6">
    <source>
        <dbReference type="RuleBase" id="RU003704"/>
    </source>
</evidence>
<dbReference type="SUPFAM" id="SSF53613">
    <property type="entry name" value="Ribokinase-like"/>
    <property type="match status" value="1"/>
</dbReference>
<dbReference type="InterPro" id="IPR011611">
    <property type="entry name" value="PfkB_dom"/>
</dbReference>
<keyword evidence="9" id="KW-1185">Reference proteome</keyword>
<dbReference type="InterPro" id="IPR002173">
    <property type="entry name" value="Carboh/pur_kinase_PfkB_CS"/>
</dbReference>
<evidence type="ECO:0000256" key="4">
    <source>
        <dbReference type="ARBA" id="ARBA00022777"/>
    </source>
</evidence>
<dbReference type="PANTHER" id="PTHR43085:SF1">
    <property type="entry name" value="PSEUDOURIDINE KINASE-RELATED"/>
    <property type="match status" value="1"/>
</dbReference>
<dbReference type="EMBL" id="WEID01000038">
    <property type="protein sequence ID" value="KAB8137692.1"/>
    <property type="molecule type" value="Genomic_DNA"/>
</dbReference>
<evidence type="ECO:0000313" key="9">
    <source>
        <dbReference type="Proteomes" id="UP000480246"/>
    </source>
</evidence>
<dbReference type="InterPro" id="IPR002139">
    <property type="entry name" value="Ribo/fructo_kinase"/>
</dbReference>
<evidence type="ECO:0000256" key="5">
    <source>
        <dbReference type="ARBA" id="ARBA00022840"/>
    </source>
</evidence>
<evidence type="ECO:0000256" key="1">
    <source>
        <dbReference type="ARBA" id="ARBA00010688"/>
    </source>
</evidence>
<dbReference type="AlphaFoldDB" id="A0A7C8GUR0"/>
<dbReference type="PANTHER" id="PTHR43085">
    <property type="entry name" value="HEXOKINASE FAMILY MEMBER"/>
    <property type="match status" value="1"/>
</dbReference>
<dbReference type="CDD" id="cd01166">
    <property type="entry name" value="KdgK"/>
    <property type="match status" value="1"/>
</dbReference>
<dbReference type="InterPro" id="IPR029056">
    <property type="entry name" value="Ribokinase-like"/>
</dbReference>
<gene>
    <name evidence="8" type="ORF">F9U64_08415</name>
</gene>
<evidence type="ECO:0000256" key="2">
    <source>
        <dbReference type="ARBA" id="ARBA00022679"/>
    </source>
</evidence>
<dbReference type="Proteomes" id="UP000480246">
    <property type="component" value="Unassembled WGS sequence"/>
</dbReference>
<dbReference type="InterPro" id="IPR050306">
    <property type="entry name" value="PfkB_Carbo_kinase"/>
</dbReference>
<dbReference type="Gene3D" id="3.40.1190.20">
    <property type="match status" value="1"/>
</dbReference>
<keyword evidence="4 6" id="KW-0418">Kinase</keyword>
<dbReference type="Pfam" id="PF00294">
    <property type="entry name" value="PfkB"/>
    <property type="match status" value="1"/>
</dbReference>
<sequence length="317" mass="34420">MDVVTLGESMILFTPESNGLMRYAPVFSRKIGGAESNVAIGLARLGYRTGWISKVGDDEFGRAMISFIRGEGVDVSQVKSAPSAPTGIYFKELRKSSDVRVQYYRKGSAASTMAKSDVSEEYIAQASYLHITGITPALSESCYETMLEAIRIAKRNNVKVIFDPNLREKLWVSKEKAQQVLLEIASQSDIILPGMSEAAYLFGEKEPADYAESFFKLGAEFVILKAGKEGTYYYSEAQSGFAASFPVEQVVDPVGAGDGFAAGFISGLLDGMTLEESVQRGNAIGAMVTMVNGDVEGLPEKAEIDRFIKPAKDDVSR</sequence>
<proteinExistence type="inferred from homology"/>
<comment type="caution">
    <text evidence="8">The sequence shown here is derived from an EMBL/GenBank/DDBJ whole genome shotgun (WGS) entry which is preliminary data.</text>
</comment>
<dbReference type="GO" id="GO:0008865">
    <property type="term" value="F:fructokinase activity"/>
    <property type="evidence" value="ECO:0007669"/>
    <property type="project" value="UniProtKB-ARBA"/>
</dbReference>
<dbReference type="PRINTS" id="PR00990">
    <property type="entry name" value="RIBOKINASE"/>
</dbReference>
<protein>
    <submittedName>
        <fullName evidence="8">Sugar kinase</fullName>
    </submittedName>
</protein>
<evidence type="ECO:0000259" key="7">
    <source>
        <dbReference type="Pfam" id="PF00294"/>
    </source>
</evidence>
<feature type="domain" description="Carbohydrate kinase PfkB" evidence="7">
    <location>
        <begin position="2"/>
        <end position="299"/>
    </location>
</feature>
<comment type="similarity">
    <text evidence="1 6">Belongs to the carbohydrate kinase PfkB family.</text>
</comment>
<reference evidence="8 9" key="1">
    <citation type="submission" date="2019-10" db="EMBL/GenBank/DDBJ databases">
        <title>Gracilibacillus sp. nov. isolated from rice seeds.</title>
        <authorList>
            <person name="He S."/>
        </authorList>
    </citation>
    <scope>NUCLEOTIDE SEQUENCE [LARGE SCALE GENOMIC DNA]</scope>
    <source>
        <strain evidence="8 9">TD8</strain>
    </source>
</reference>
<keyword evidence="3" id="KW-0547">Nucleotide-binding</keyword>
<evidence type="ECO:0000256" key="3">
    <source>
        <dbReference type="ARBA" id="ARBA00022741"/>
    </source>
</evidence>
<dbReference type="PROSITE" id="PS00584">
    <property type="entry name" value="PFKB_KINASES_2"/>
    <property type="match status" value="1"/>
</dbReference>
<evidence type="ECO:0000313" key="8">
    <source>
        <dbReference type="EMBL" id="KAB8137692.1"/>
    </source>
</evidence>
<name>A0A7C8GUR0_9BACI</name>
<keyword evidence="2 6" id="KW-0808">Transferase</keyword>
<organism evidence="8 9">
    <name type="scientific">Gracilibacillus oryzae</name>
    <dbReference type="NCBI Taxonomy" id="1672701"/>
    <lineage>
        <taxon>Bacteria</taxon>
        <taxon>Bacillati</taxon>
        <taxon>Bacillota</taxon>
        <taxon>Bacilli</taxon>
        <taxon>Bacillales</taxon>
        <taxon>Bacillaceae</taxon>
        <taxon>Gracilibacillus</taxon>
    </lineage>
</organism>
<dbReference type="GO" id="GO:0005524">
    <property type="term" value="F:ATP binding"/>
    <property type="evidence" value="ECO:0007669"/>
    <property type="project" value="UniProtKB-KW"/>
</dbReference>
<dbReference type="GO" id="GO:0006000">
    <property type="term" value="P:fructose metabolic process"/>
    <property type="evidence" value="ECO:0007669"/>
    <property type="project" value="UniProtKB-ARBA"/>
</dbReference>